<protein>
    <recommendedName>
        <fullName evidence="4">DUF995 domain-containing protein</fullName>
    </recommendedName>
</protein>
<keyword evidence="3" id="KW-1185">Reference proteome</keyword>
<sequence>MFAFKPVLLASAMIVAAASAAQAQAFMTQKEILATIPGSTAYGIANSDGKTQWAQAYGKGRKKGKIAGNFGGDAYEAKWFVDGNQWCEDWGSGSGCFQFVRISEKELQPYKNGQKQKHIWKLK</sequence>
<accession>A0ABT0Q670</accession>
<dbReference type="Proteomes" id="UP001203880">
    <property type="component" value="Unassembled WGS sequence"/>
</dbReference>
<dbReference type="EMBL" id="JAMFMB010000027">
    <property type="protein sequence ID" value="MCL6285359.1"/>
    <property type="molecule type" value="Genomic_DNA"/>
</dbReference>
<evidence type="ECO:0008006" key="4">
    <source>
        <dbReference type="Google" id="ProtNLM"/>
    </source>
</evidence>
<keyword evidence="1" id="KW-0732">Signal</keyword>
<evidence type="ECO:0000313" key="2">
    <source>
        <dbReference type="EMBL" id="MCL6285359.1"/>
    </source>
</evidence>
<name>A0ABT0Q670_9RHOB</name>
<evidence type="ECO:0000256" key="1">
    <source>
        <dbReference type="SAM" id="SignalP"/>
    </source>
</evidence>
<feature type="signal peptide" evidence="1">
    <location>
        <begin position="1"/>
        <end position="23"/>
    </location>
</feature>
<organism evidence="2 3">
    <name type="scientific">Ruegeria spongiae</name>
    <dbReference type="NCBI Taxonomy" id="2942209"/>
    <lineage>
        <taxon>Bacteria</taxon>
        <taxon>Pseudomonadati</taxon>
        <taxon>Pseudomonadota</taxon>
        <taxon>Alphaproteobacteria</taxon>
        <taxon>Rhodobacterales</taxon>
        <taxon>Roseobacteraceae</taxon>
        <taxon>Ruegeria</taxon>
    </lineage>
</organism>
<dbReference type="RefSeq" id="WP_249712079.1">
    <property type="nucleotide sequence ID" value="NZ_JAMFMB010000027.1"/>
</dbReference>
<evidence type="ECO:0000313" key="3">
    <source>
        <dbReference type="Proteomes" id="UP001203880"/>
    </source>
</evidence>
<proteinExistence type="predicted"/>
<comment type="caution">
    <text evidence="2">The sequence shown here is derived from an EMBL/GenBank/DDBJ whole genome shotgun (WGS) entry which is preliminary data.</text>
</comment>
<feature type="chain" id="PRO_5047371288" description="DUF995 domain-containing protein" evidence="1">
    <location>
        <begin position="24"/>
        <end position="123"/>
    </location>
</feature>
<gene>
    <name evidence="2" type="ORF">M3P21_17655</name>
</gene>
<reference evidence="2" key="1">
    <citation type="submission" date="2022-05" db="EMBL/GenBank/DDBJ databases">
        <authorList>
            <person name="Park J.-S."/>
        </authorList>
    </citation>
    <scope>NUCLEOTIDE SEQUENCE</scope>
    <source>
        <strain evidence="2">2012CJ41-6</strain>
    </source>
</reference>